<dbReference type="Proteomes" id="UP000283683">
    <property type="component" value="Unassembled WGS sequence"/>
</dbReference>
<reference evidence="1 2" key="1">
    <citation type="submission" date="2018-08" db="EMBL/GenBank/DDBJ databases">
        <title>A genome reference for cultivated species of the human gut microbiota.</title>
        <authorList>
            <person name="Zou Y."/>
            <person name="Xue W."/>
            <person name="Luo G."/>
        </authorList>
    </citation>
    <scope>NUCLEOTIDE SEQUENCE [LARGE SCALE GENOMIC DNA]</scope>
    <source>
        <strain evidence="1 2">AF06-19</strain>
    </source>
</reference>
<organism evidence="1 2">
    <name type="scientific">Agathobacter rectalis</name>
    <dbReference type="NCBI Taxonomy" id="39491"/>
    <lineage>
        <taxon>Bacteria</taxon>
        <taxon>Bacillati</taxon>
        <taxon>Bacillota</taxon>
        <taxon>Clostridia</taxon>
        <taxon>Lachnospirales</taxon>
        <taxon>Lachnospiraceae</taxon>
        <taxon>Agathobacter</taxon>
    </lineage>
</organism>
<proteinExistence type="predicted"/>
<sequence>MAKPTIKVVEKNEGRKIGYELEGSTLWIGDAIAMRLPRLQTDDTVKKDICADADGNLVFGLGENYVAQVEIPPKEYEYIEGETDAEGKKTVERVQKDFDISKCTLILWSIEEVYINE</sequence>
<gene>
    <name evidence="1" type="ORF">DWV45_14750</name>
</gene>
<dbReference type="AlphaFoldDB" id="A0A413DH36"/>
<evidence type="ECO:0000313" key="2">
    <source>
        <dbReference type="Proteomes" id="UP000283683"/>
    </source>
</evidence>
<dbReference type="RefSeq" id="WP_118327318.1">
    <property type="nucleotide sequence ID" value="NZ_JBBNFZ010000039.1"/>
</dbReference>
<evidence type="ECO:0000313" key="1">
    <source>
        <dbReference type="EMBL" id="RGW85181.1"/>
    </source>
</evidence>
<accession>A0A413DH36</accession>
<comment type="caution">
    <text evidence="1">The sequence shown here is derived from an EMBL/GenBank/DDBJ whole genome shotgun (WGS) entry which is preliminary data.</text>
</comment>
<name>A0A413DH36_9FIRM</name>
<dbReference type="EMBL" id="QSAZ01000019">
    <property type="protein sequence ID" value="RGW85181.1"/>
    <property type="molecule type" value="Genomic_DNA"/>
</dbReference>
<protein>
    <submittedName>
        <fullName evidence="1">Uncharacterized protein</fullName>
    </submittedName>
</protein>